<name>A0ABV9P080_9FLAO</name>
<evidence type="ECO:0008006" key="3">
    <source>
        <dbReference type="Google" id="ProtNLM"/>
    </source>
</evidence>
<reference evidence="2" key="1">
    <citation type="journal article" date="2019" name="Int. J. Syst. Evol. Microbiol.">
        <title>The Global Catalogue of Microorganisms (GCM) 10K type strain sequencing project: providing services to taxonomists for standard genome sequencing and annotation.</title>
        <authorList>
            <consortium name="The Broad Institute Genomics Platform"/>
            <consortium name="The Broad Institute Genome Sequencing Center for Infectious Disease"/>
            <person name="Wu L."/>
            <person name="Ma J."/>
        </authorList>
    </citation>
    <scope>NUCLEOTIDE SEQUENCE [LARGE SCALE GENOMIC DNA]</scope>
    <source>
        <strain evidence="2">CCUG 50349</strain>
    </source>
</reference>
<dbReference type="Gene3D" id="2.60.40.1930">
    <property type="match status" value="1"/>
</dbReference>
<gene>
    <name evidence="1" type="ORF">ACFO3U_03260</name>
</gene>
<accession>A0ABV9P080</accession>
<comment type="caution">
    <text evidence="1">The sequence shown here is derived from an EMBL/GenBank/DDBJ whole genome shotgun (WGS) entry which is preliminary data.</text>
</comment>
<dbReference type="EMBL" id="JBHSGW010000002">
    <property type="protein sequence ID" value="MFC4739003.1"/>
    <property type="molecule type" value="Genomic_DNA"/>
</dbReference>
<dbReference type="Proteomes" id="UP001595885">
    <property type="component" value="Unassembled WGS sequence"/>
</dbReference>
<evidence type="ECO:0000313" key="2">
    <source>
        <dbReference type="Proteomes" id="UP001595885"/>
    </source>
</evidence>
<protein>
    <recommendedName>
        <fullName evidence="3">TonB-dependent receptor plug domain-containing protein</fullName>
    </recommendedName>
</protein>
<sequence length="788" mass="90677">MSKKFFSLVSIFLFLITKAQEKDNHSIILKSINDYYSLASENIHIHFNKNNYLTNETIWFKGYIIDKKSNGLNYQTTNVYVRILDKDKNEITNKLFLASNGIIIGQFKLNESYDSGTYYIHTYTNFMNNFEEDESSYYPIEIINTKDNFSIQNETSIDNATIDFSIEGGKLLLESDNTIGIHITNCDGRGIKLSNIKVYDSKNTLINQFATNSKGYGKFDILKTKNEIYKIVAEQSGEKIEKNLPFVKSEGIVLSVNNYSDENKIAIKAKTNNFTFEKIKDKNFTLMIQKNDQVNLTDFYFESTSRDIILDKSVLFKGVNIIRVLDENNNSITERLVYNHVKSASKIILEKKNKLNDSLTIKGLLKDKIANFSISILPNETITSFEDNSIISQLTFNNYLLNKLENYSYYFNDYNRKKQFELDLFLLNQTSLKYEWNNILTKKPIIKYPFDVGLNIEGTLNQLIPNKDKFTLTLTSFANGINLKGKIDENNKFLFENIVATDSTSFFISLLNDKSKYETIKLYSKVSNNKNRFLKTLPELKEKCENKIFNALTEYNSDFPYLTNTTILKDVLVSDKVKLKLENTTNFYNRGGSQGYKIDQDKADLYYDVIGFIQSHGFDVKTVGGSVSISNRTINSFKGSLTPAIFLDDAPLGSLDLILNMNLNMVDEIYINKRGFGTGMNSPSGTIRIYTKKQFGSINNEKVNSKSLLIKDGFQKEVPFKNPTYAYYEDNAFKKYGTVHWIPNLYTNENGEFEFKIPTLKQKSFLINIQGIDNEGNFYYENILIEVE</sequence>
<organism evidence="1 2">
    <name type="scientific">Flavobacterium ponti</name>
    <dbReference type="NCBI Taxonomy" id="665133"/>
    <lineage>
        <taxon>Bacteria</taxon>
        <taxon>Pseudomonadati</taxon>
        <taxon>Bacteroidota</taxon>
        <taxon>Flavobacteriia</taxon>
        <taxon>Flavobacteriales</taxon>
        <taxon>Flavobacteriaceae</taxon>
        <taxon>Flavobacterium</taxon>
    </lineage>
</organism>
<proteinExistence type="predicted"/>
<dbReference type="RefSeq" id="WP_379738302.1">
    <property type="nucleotide sequence ID" value="NZ_JBHSGW010000002.1"/>
</dbReference>
<keyword evidence="2" id="KW-1185">Reference proteome</keyword>
<evidence type="ECO:0000313" key="1">
    <source>
        <dbReference type="EMBL" id="MFC4739003.1"/>
    </source>
</evidence>